<evidence type="ECO:0000256" key="4">
    <source>
        <dbReference type="RuleBase" id="RU004478"/>
    </source>
</evidence>
<gene>
    <name evidence="3 6" type="primary">grpE</name>
    <name evidence="6" type="ORF">G7070_10870</name>
</gene>
<evidence type="ECO:0000256" key="1">
    <source>
        <dbReference type="ARBA" id="ARBA00009054"/>
    </source>
</evidence>
<dbReference type="GO" id="GO:0005737">
    <property type="term" value="C:cytoplasm"/>
    <property type="evidence" value="ECO:0007669"/>
    <property type="project" value="UniProtKB-SubCell"/>
</dbReference>
<comment type="function">
    <text evidence="3">Participates actively in the response to hyperosmotic and heat shock by preventing the aggregation of stress-denatured proteins, in association with DnaK and GrpE. It is the nucleotide exchange factor for DnaK and may function as a thermosensor. Unfolded proteins bind initially to DnaJ; upon interaction with the DnaJ-bound protein, DnaK hydrolyzes its bound ATP, resulting in the formation of a stable complex. GrpE releases ADP from DnaK; ATP binding to DnaK triggers the release of the substrate protein, thus completing the reaction cycle. Several rounds of ATP-dependent interactions between DnaJ, DnaK and GrpE are required for fully efficient folding.</text>
</comment>
<dbReference type="GO" id="GO:0042803">
    <property type="term" value="F:protein homodimerization activity"/>
    <property type="evidence" value="ECO:0007669"/>
    <property type="project" value="InterPro"/>
</dbReference>
<dbReference type="InterPro" id="IPR009012">
    <property type="entry name" value="GrpE_head"/>
</dbReference>
<evidence type="ECO:0000313" key="6">
    <source>
        <dbReference type="EMBL" id="QIK72679.1"/>
    </source>
</evidence>
<evidence type="ECO:0000256" key="2">
    <source>
        <dbReference type="ARBA" id="ARBA00023186"/>
    </source>
</evidence>
<dbReference type="SUPFAM" id="SSF58014">
    <property type="entry name" value="Coiled-coil domain of nucleotide exchange factor GrpE"/>
    <property type="match status" value="1"/>
</dbReference>
<proteinExistence type="inferred from homology"/>
<dbReference type="AlphaFoldDB" id="A0A6G7Y7I9"/>
<feature type="compositionally biased region" description="Basic and acidic residues" evidence="5">
    <location>
        <begin position="11"/>
        <end position="28"/>
    </location>
</feature>
<evidence type="ECO:0000256" key="5">
    <source>
        <dbReference type="SAM" id="MobiDB-lite"/>
    </source>
</evidence>
<evidence type="ECO:0000256" key="3">
    <source>
        <dbReference type="HAMAP-Rule" id="MF_01151"/>
    </source>
</evidence>
<dbReference type="PRINTS" id="PR00773">
    <property type="entry name" value="GRPEPROTEIN"/>
</dbReference>
<sequence length="190" mass="21014">MRGSGANVNDQHPDDLPQDEGTEHRDEFQVPDDASSITEPAADAASEEADQLRQQLAERTLDLQRLQAEYVNYKRRVDRDRHLARQAGVDQVVNDLLPVLDAIDAARHHEELEGGFKLVVDALEKVAGKYGLVAYGEVGDEFDPTIHEALMQVPLEGDHQHQVVSSVMQKGIKLGDRVLRPARVGVADPN</sequence>
<dbReference type="GO" id="GO:0051082">
    <property type="term" value="F:unfolded protein binding"/>
    <property type="evidence" value="ECO:0007669"/>
    <property type="project" value="TreeGrafter"/>
</dbReference>
<dbReference type="PANTHER" id="PTHR21237:SF23">
    <property type="entry name" value="GRPE PROTEIN HOMOLOG, MITOCHONDRIAL"/>
    <property type="match status" value="1"/>
</dbReference>
<protein>
    <recommendedName>
        <fullName evidence="3">Protein GrpE</fullName>
    </recommendedName>
    <alternativeName>
        <fullName evidence="3">HSP-70 cofactor</fullName>
    </alternativeName>
</protein>
<keyword evidence="7" id="KW-1185">Reference proteome</keyword>
<comment type="similarity">
    <text evidence="1 3 4">Belongs to the GrpE family.</text>
</comment>
<keyword evidence="2 3" id="KW-0143">Chaperone</keyword>
<dbReference type="PANTHER" id="PTHR21237">
    <property type="entry name" value="GRPE PROTEIN"/>
    <property type="match status" value="1"/>
</dbReference>
<keyword evidence="3" id="KW-0346">Stress response</keyword>
<dbReference type="Gene3D" id="2.30.22.10">
    <property type="entry name" value="Head domain of nucleotide exchange factor GrpE"/>
    <property type="match status" value="1"/>
</dbReference>
<feature type="compositionally biased region" description="Polar residues" evidence="5">
    <location>
        <begin position="1"/>
        <end position="10"/>
    </location>
</feature>
<organism evidence="6 7">
    <name type="scientific">Propioniciclava coleopterorum</name>
    <dbReference type="NCBI Taxonomy" id="2714937"/>
    <lineage>
        <taxon>Bacteria</taxon>
        <taxon>Bacillati</taxon>
        <taxon>Actinomycetota</taxon>
        <taxon>Actinomycetes</taxon>
        <taxon>Propionibacteriales</taxon>
        <taxon>Propionibacteriaceae</taxon>
        <taxon>Propioniciclava</taxon>
    </lineage>
</organism>
<dbReference type="SUPFAM" id="SSF51064">
    <property type="entry name" value="Head domain of nucleotide exchange factor GrpE"/>
    <property type="match status" value="1"/>
</dbReference>
<dbReference type="Gene3D" id="3.90.20.20">
    <property type="match status" value="1"/>
</dbReference>
<dbReference type="GO" id="GO:0006457">
    <property type="term" value="P:protein folding"/>
    <property type="evidence" value="ECO:0007669"/>
    <property type="project" value="InterPro"/>
</dbReference>
<dbReference type="EMBL" id="CP049865">
    <property type="protein sequence ID" value="QIK72679.1"/>
    <property type="molecule type" value="Genomic_DNA"/>
</dbReference>
<dbReference type="InterPro" id="IPR000740">
    <property type="entry name" value="GrpE"/>
</dbReference>
<dbReference type="HAMAP" id="MF_01151">
    <property type="entry name" value="GrpE"/>
    <property type="match status" value="1"/>
</dbReference>
<comment type="subunit">
    <text evidence="3">Homodimer.</text>
</comment>
<dbReference type="Proteomes" id="UP000501058">
    <property type="component" value="Chromosome"/>
</dbReference>
<dbReference type="Pfam" id="PF01025">
    <property type="entry name" value="GrpE"/>
    <property type="match status" value="1"/>
</dbReference>
<feature type="region of interest" description="Disordered" evidence="5">
    <location>
        <begin position="1"/>
        <end position="52"/>
    </location>
</feature>
<dbReference type="InterPro" id="IPR013805">
    <property type="entry name" value="GrpE_CC"/>
</dbReference>
<dbReference type="CDD" id="cd00446">
    <property type="entry name" value="GrpE"/>
    <property type="match status" value="1"/>
</dbReference>
<dbReference type="GO" id="GO:0000774">
    <property type="term" value="F:adenyl-nucleotide exchange factor activity"/>
    <property type="evidence" value="ECO:0007669"/>
    <property type="project" value="InterPro"/>
</dbReference>
<accession>A0A6G7Y7I9</accession>
<keyword evidence="3" id="KW-0963">Cytoplasm</keyword>
<reference evidence="6 7" key="1">
    <citation type="submission" date="2020-03" db="EMBL/GenBank/DDBJ databases">
        <title>Propioniciclava sp. nov., isolated from Hydrophilus acuminatus.</title>
        <authorList>
            <person name="Hyun D.-W."/>
            <person name="Bae J.-W."/>
        </authorList>
    </citation>
    <scope>NUCLEOTIDE SEQUENCE [LARGE SCALE GENOMIC DNA]</scope>
    <source>
        <strain evidence="6 7">HDW11</strain>
    </source>
</reference>
<evidence type="ECO:0000313" key="7">
    <source>
        <dbReference type="Proteomes" id="UP000501058"/>
    </source>
</evidence>
<dbReference type="GO" id="GO:0051087">
    <property type="term" value="F:protein-folding chaperone binding"/>
    <property type="evidence" value="ECO:0007669"/>
    <property type="project" value="InterPro"/>
</dbReference>
<name>A0A6G7Y7I9_9ACTN</name>
<dbReference type="KEGG" id="prv:G7070_10870"/>
<comment type="subcellular location">
    <subcellularLocation>
        <location evidence="3">Cytoplasm</location>
    </subcellularLocation>
</comment>